<evidence type="ECO:0000313" key="1">
    <source>
        <dbReference type="EMBL" id="KAL2521654.1"/>
    </source>
</evidence>
<evidence type="ECO:0000313" key="2">
    <source>
        <dbReference type="Proteomes" id="UP001604277"/>
    </source>
</evidence>
<name>A0ABD1U9F5_9LAMI</name>
<gene>
    <name evidence="1" type="ORF">Fot_25577</name>
</gene>
<accession>A0ABD1U9F5</accession>
<keyword evidence="2" id="KW-1185">Reference proteome</keyword>
<comment type="caution">
    <text evidence="1">The sequence shown here is derived from an EMBL/GenBank/DDBJ whole genome shotgun (WGS) entry which is preliminary data.</text>
</comment>
<organism evidence="1 2">
    <name type="scientific">Forsythia ovata</name>
    <dbReference type="NCBI Taxonomy" id="205694"/>
    <lineage>
        <taxon>Eukaryota</taxon>
        <taxon>Viridiplantae</taxon>
        <taxon>Streptophyta</taxon>
        <taxon>Embryophyta</taxon>
        <taxon>Tracheophyta</taxon>
        <taxon>Spermatophyta</taxon>
        <taxon>Magnoliopsida</taxon>
        <taxon>eudicotyledons</taxon>
        <taxon>Gunneridae</taxon>
        <taxon>Pentapetalae</taxon>
        <taxon>asterids</taxon>
        <taxon>lamiids</taxon>
        <taxon>Lamiales</taxon>
        <taxon>Oleaceae</taxon>
        <taxon>Forsythieae</taxon>
        <taxon>Forsythia</taxon>
    </lineage>
</organism>
<dbReference type="Proteomes" id="UP001604277">
    <property type="component" value="Unassembled WGS sequence"/>
</dbReference>
<sequence length="130" mass="13713">MFPQKSCAVLFAVTCENLDFDLTIGASFDSTTVDFLTATLLELDGPNIGSFIALKNLDKCTKLYKGEEVCSFCCGVGIVGRGSICGGQISAVVHSGAMLVTGAEGRGGCEEVEYRRSACKSRSKDESSGY</sequence>
<reference evidence="2" key="1">
    <citation type="submission" date="2024-07" db="EMBL/GenBank/DDBJ databases">
        <title>Two chromosome-level genome assemblies of Korean endemic species Abeliophyllum distichum and Forsythia ovata (Oleaceae).</title>
        <authorList>
            <person name="Jang H."/>
        </authorList>
    </citation>
    <scope>NUCLEOTIDE SEQUENCE [LARGE SCALE GENOMIC DNA]</scope>
</reference>
<dbReference type="EMBL" id="JBFOLJ010000007">
    <property type="protein sequence ID" value="KAL2521654.1"/>
    <property type="molecule type" value="Genomic_DNA"/>
</dbReference>
<proteinExistence type="predicted"/>
<dbReference type="AlphaFoldDB" id="A0ABD1U9F5"/>
<protein>
    <submittedName>
        <fullName evidence="1">Uncharacterized protein</fullName>
    </submittedName>
</protein>